<protein>
    <submittedName>
        <fullName evidence="8">Tryptase-2</fullName>
    </submittedName>
</protein>
<dbReference type="Pfam" id="PF00089">
    <property type="entry name" value="Trypsin"/>
    <property type="match status" value="1"/>
</dbReference>
<dbReference type="GO" id="GO:0006508">
    <property type="term" value="P:proteolysis"/>
    <property type="evidence" value="ECO:0007669"/>
    <property type="project" value="UniProtKB-KW"/>
</dbReference>
<dbReference type="InterPro" id="IPR001254">
    <property type="entry name" value="Trypsin_dom"/>
</dbReference>
<dbReference type="Gene3D" id="2.40.10.10">
    <property type="entry name" value="Trypsin-like serine proteases"/>
    <property type="match status" value="1"/>
</dbReference>
<keyword evidence="4" id="KW-0720">Serine protease</keyword>
<dbReference type="GO" id="GO:0004252">
    <property type="term" value="F:serine-type endopeptidase activity"/>
    <property type="evidence" value="ECO:0007669"/>
    <property type="project" value="InterPro"/>
</dbReference>
<reference evidence="9" key="2">
    <citation type="submission" date="2019-02" db="EMBL/GenBank/DDBJ databases">
        <title>Opniocepnalus argus Var Kimnra genome.</title>
        <authorList>
            <person name="Zhou C."/>
            <person name="Xiao S."/>
        </authorList>
    </citation>
    <scope>NUCLEOTIDE SEQUENCE [LARGE SCALE GENOMIC DNA]</scope>
</reference>
<dbReference type="FunFam" id="2.40.10.10:FF:000024">
    <property type="entry name" value="Serine protease 53"/>
    <property type="match status" value="1"/>
</dbReference>
<organism evidence="8 9">
    <name type="scientific">Channa argus</name>
    <name type="common">Northern snakehead</name>
    <name type="synonym">Ophicephalus argus</name>
    <dbReference type="NCBI Taxonomy" id="215402"/>
    <lineage>
        <taxon>Eukaryota</taxon>
        <taxon>Metazoa</taxon>
        <taxon>Chordata</taxon>
        <taxon>Craniata</taxon>
        <taxon>Vertebrata</taxon>
        <taxon>Euteleostomi</taxon>
        <taxon>Actinopterygii</taxon>
        <taxon>Neopterygii</taxon>
        <taxon>Teleostei</taxon>
        <taxon>Neoteleostei</taxon>
        <taxon>Acanthomorphata</taxon>
        <taxon>Anabantaria</taxon>
        <taxon>Anabantiformes</taxon>
        <taxon>Channoidei</taxon>
        <taxon>Channidae</taxon>
        <taxon>Channa</taxon>
    </lineage>
</organism>
<keyword evidence="5" id="KW-1015">Disulfide bond</keyword>
<dbReference type="AlphaFoldDB" id="A0A6G1QAH4"/>
<feature type="domain" description="Peptidase S1" evidence="7">
    <location>
        <begin position="28"/>
        <end position="270"/>
    </location>
</feature>
<dbReference type="EMBL" id="CM015726">
    <property type="protein sequence ID" value="KAF3699542.1"/>
    <property type="molecule type" value="Genomic_DNA"/>
</dbReference>
<evidence type="ECO:0000256" key="4">
    <source>
        <dbReference type="ARBA" id="ARBA00022825"/>
    </source>
</evidence>
<dbReference type="OrthoDB" id="10002959at2759"/>
<evidence type="ECO:0000256" key="6">
    <source>
        <dbReference type="SAM" id="SignalP"/>
    </source>
</evidence>
<evidence type="ECO:0000256" key="3">
    <source>
        <dbReference type="ARBA" id="ARBA00022801"/>
    </source>
</evidence>
<dbReference type="Proteomes" id="UP000503349">
    <property type="component" value="Chromosome 15"/>
</dbReference>
<dbReference type="CDD" id="cd00190">
    <property type="entry name" value="Tryp_SPc"/>
    <property type="match status" value="1"/>
</dbReference>
<dbReference type="PROSITE" id="PS50240">
    <property type="entry name" value="TRYPSIN_DOM"/>
    <property type="match status" value="1"/>
</dbReference>
<dbReference type="SMART" id="SM00020">
    <property type="entry name" value="Tryp_SPc"/>
    <property type="match status" value="1"/>
</dbReference>
<keyword evidence="1" id="KW-0645">Protease</keyword>
<sequence length="272" mass="29803">MAFCKFLSVLVLIHNITGLLGAEVRTGIVGGKDAVKGKWPWMVLLNITSDGVTKWRCGGTILNNKWILTAANCWDKSIHPEAKLSRSAAWIGSHELQKSSVRYMQIEYVLPHSKYQNKNGIFLNDIALVKLKKKIDFQTSVQPVSLPSVDETFDSSSECWITGWGYTGTAVPLKDPETLQELKINIVSQSDCKSRYPDLNSDMLCAGDIKGGKDACKGDYGGPLMCRTAGGFVQVGIMSSGGPNGCGLQGYPGIYTRVSKHLQFINDYIHHG</sequence>
<dbReference type="SUPFAM" id="SSF50494">
    <property type="entry name" value="Trypsin-like serine proteases"/>
    <property type="match status" value="1"/>
</dbReference>
<proteinExistence type="predicted"/>
<keyword evidence="2 6" id="KW-0732">Signal</keyword>
<evidence type="ECO:0000256" key="2">
    <source>
        <dbReference type="ARBA" id="ARBA00022729"/>
    </source>
</evidence>
<evidence type="ECO:0000256" key="1">
    <source>
        <dbReference type="ARBA" id="ARBA00022670"/>
    </source>
</evidence>
<name>A0A6G1QAH4_CHAAH</name>
<feature type="chain" id="PRO_5026217131" evidence="6">
    <location>
        <begin position="22"/>
        <end position="272"/>
    </location>
</feature>
<evidence type="ECO:0000313" key="8">
    <source>
        <dbReference type="EMBL" id="KAF3699542.1"/>
    </source>
</evidence>
<evidence type="ECO:0000256" key="5">
    <source>
        <dbReference type="ARBA" id="ARBA00023157"/>
    </source>
</evidence>
<dbReference type="InterPro" id="IPR001314">
    <property type="entry name" value="Peptidase_S1A"/>
</dbReference>
<accession>A0A6G1QAH4</accession>
<gene>
    <name evidence="8" type="ORF">EXN66_Car015229</name>
</gene>
<keyword evidence="9" id="KW-1185">Reference proteome</keyword>
<keyword evidence="3" id="KW-0378">Hydrolase</keyword>
<dbReference type="PANTHER" id="PTHR24252">
    <property type="entry name" value="ACROSIN-RELATED"/>
    <property type="match status" value="1"/>
</dbReference>
<feature type="signal peptide" evidence="6">
    <location>
        <begin position="1"/>
        <end position="21"/>
    </location>
</feature>
<dbReference type="InterPro" id="IPR043504">
    <property type="entry name" value="Peptidase_S1_PA_chymotrypsin"/>
</dbReference>
<evidence type="ECO:0000313" key="9">
    <source>
        <dbReference type="Proteomes" id="UP000503349"/>
    </source>
</evidence>
<evidence type="ECO:0000259" key="7">
    <source>
        <dbReference type="PROSITE" id="PS50240"/>
    </source>
</evidence>
<dbReference type="InterPro" id="IPR009003">
    <property type="entry name" value="Peptidase_S1_PA"/>
</dbReference>
<dbReference type="PRINTS" id="PR00722">
    <property type="entry name" value="CHYMOTRYPSIN"/>
</dbReference>
<dbReference type="PANTHER" id="PTHR24252:SF7">
    <property type="entry name" value="HYALIN"/>
    <property type="match status" value="1"/>
</dbReference>
<reference evidence="8 9" key="1">
    <citation type="submission" date="2019-02" db="EMBL/GenBank/DDBJ databases">
        <title>Opniocepnalus argus genome.</title>
        <authorList>
            <person name="Zhou C."/>
            <person name="Xiao S."/>
        </authorList>
    </citation>
    <scope>NUCLEOTIDE SEQUENCE [LARGE SCALE GENOMIC DNA]</scope>
    <source>
        <strain evidence="8">OARG1902GOOAL</strain>
        <tissue evidence="8">Muscle</tissue>
    </source>
</reference>